<name>A0ABT3G230_9BACT</name>
<gene>
    <name evidence="1" type="ORF">OJ996_08235</name>
</gene>
<evidence type="ECO:0000313" key="2">
    <source>
        <dbReference type="Proteomes" id="UP001165653"/>
    </source>
</evidence>
<accession>A0ABT3G230</accession>
<evidence type="ECO:0000313" key="1">
    <source>
        <dbReference type="EMBL" id="MCW1913559.1"/>
    </source>
</evidence>
<evidence type="ECO:0008006" key="3">
    <source>
        <dbReference type="Google" id="ProtNLM"/>
    </source>
</evidence>
<dbReference type="EMBL" id="JAPDDR010000004">
    <property type="protein sequence ID" value="MCW1913559.1"/>
    <property type="molecule type" value="Genomic_DNA"/>
</dbReference>
<dbReference type="RefSeq" id="WP_264513062.1">
    <property type="nucleotide sequence ID" value="NZ_JAPDDR010000004.1"/>
</dbReference>
<keyword evidence="2" id="KW-1185">Reference proteome</keyword>
<protein>
    <recommendedName>
        <fullName evidence="3">DUF1795 domain-containing protein</fullName>
    </recommendedName>
</protein>
<dbReference type="Proteomes" id="UP001165653">
    <property type="component" value="Unassembled WGS sequence"/>
</dbReference>
<comment type="caution">
    <text evidence="1">The sequence shown here is derived from an EMBL/GenBank/DDBJ whole genome shotgun (WGS) entry which is preliminary data.</text>
</comment>
<sequence length="195" mass="20814">MKIRGITACLGVALLLPACRKSEETVDHTRAVTLRDQDLQLDASSNERFERPGTGPIVAGMVPEGWLEQPGSQFRILSYRFGTGGDVAVGLAAGGMADNVNRWLGQFDMDPLSEAAIAKLEQGTVTGIPGLWVEAEGDYMPGMGQAAKPAQALYGIIAEKDGRIVTVKMTGPTAEVKAEKEKLKAFVAALRNRAE</sequence>
<proteinExistence type="predicted"/>
<organism evidence="1 2">
    <name type="scientific">Luteolibacter rhizosphaerae</name>
    <dbReference type="NCBI Taxonomy" id="2989719"/>
    <lineage>
        <taxon>Bacteria</taxon>
        <taxon>Pseudomonadati</taxon>
        <taxon>Verrucomicrobiota</taxon>
        <taxon>Verrucomicrobiia</taxon>
        <taxon>Verrucomicrobiales</taxon>
        <taxon>Verrucomicrobiaceae</taxon>
        <taxon>Luteolibacter</taxon>
    </lineage>
</organism>
<reference evidence="1" key="1">
    <citation type="submission" date="2022-10" db="EMBL/GenBank/DDBJ databases">
        <title>Luteolibacter sp. GHJ8, whole genome shotgun sequencing project.</title>
        <authorList>
            <person name="Zhao G."/>
            <person name="Shen L."/>
        </authorList>
    </citation>
    <scope>NUCLEOTIDE SEQUENCE</scope>
    <source>
        <strain evidence="1">GHJ8</strain>
    </source>
</reference>